<protein>
    <recommendedName>
        <fullName evidence="3">Lipoprotein</fullName>
    </recommendedName>
</protein>
<dbReference type="Proteomes" id="UP000838100">
    <property type="component" value="Unassembled WGS sequence"/>
</dbReference>
<organism evidence="1 2">
    <name type="scientific">Sinobacterium norvegicum</name>
    <dbReference type="NCBI Taxonomy" id="1641715"/>
    <lineage>
        <taxon>Bacteria</taxon>
        <taxon>Pseudomonadati</taxon>
        <taxon>Pseudomonadota</taxon>
        <taxon>Gammaproteobacteria</taxon>
        <taxon>Cellvibrionales</taxon>
        <taxon>Spongiibacteraceae</taxon>
        <taxon>Sinobacterium</taxon>
    </lineage>
</organism>
<keyword evidence="2" id="KW-1185">Reference proteome</keyword>
<sequence length="190" mass="20974">MPSAIPLMILRLVLILLLTLLTSCSFISHQYGHTPKIVDSAQLDTYHQVLQQLGAPDSVATKDGRMAFIYQQINIDEPQLAFSLWPSSGVQLNYGNANAQTHYVFFVFDSDGNTTAHAEKTWHHDMGDGLSVGLFFQVEETVDQARLQRTRSALQWGRTLLDNSVITQQALTAVGATDTIGADKIELIGQ</sequence>
<evidence type="ECO:0000313" key="2">
    <source>
        <dbReference type="Proteomes" id="UP000838100"/>
    </source>
</evidence>
<gene>
    <name evidence="1" type="ORF">SIN8267_01880</name>
</gene>
<dbReference type="EMBL" id="CAKLPX010000002">
    <property type="protein sequence ID" value="CAH0991766.1"/>
    <property type="molecule type" value="Genomic_DNA"/>
</dbReference>
<accession>A0ABM9AEY9</accession>
<evidence type="ECO:0008006" key="3">
    <source>
        <dbReference type="Google" id="ProtNLM"/>
    </source>
</evidence>
<name>A0ABM9AEY9_9GAMM</name>
<comment type="caution">
    <text evidence="1">The sequence shown here is derived from an EMBL/GenBank/DDBJ whole genome shotgun (WGS) entry which is preliminary data.</text>
</comment>
<evidence type="ECO:0000313" key="1">
    <source>
        <dbReference type="EMBL" id="CAH0991766.1"/>
    </source>
</evidence>
<reference evidence="1" key="1">
    <citation type="submission" date="2021-12" db="EMBL/GenBank/DDBJ databases">
        <authorList>
            <person name="Rodrigo-Torres L."/>
            <person name="Arahal R. D."/>
            <person name="Lucena T."/>
        </authorList>
    </citation>
    <scope>NUCLEOTIDE SEQUENCE</scope>
    <source>
        <strain evidence="1">CECT 8267</strain>
    </source>
</reference>
<proteinExistence type="predicted"/>